<keyword evidence="4" id="KW-1133">Transmembrane helix</keyword>
<name>K0R074_THAOC</name>
<dbReference type="SMART" id="SM00239">
    <property type="entry name" value="C2"/>
    <property type="match status" value="2"/>
</dbReference>
<dbReference type="OMA" id="ANDFCEI"/>
<dbReference type="AlphaFoldDB" id="K0R074"/>
<feature type="transmembrane region" description="Helical" evidence="4">
    <location>
        <begin position="748"/>
        <end position="767"/>
    </location>
</feature>
<feature type="transmembrane region" description="Helical" evidence="4">
    <location>
        <begin position="779"/>
        <end position="797"/>
    </location>
</feature>
<proteinExistence type="predicted"/>
<dbReference type="PROSITE" id="PS50004">
    <property type="entry name" value="C2"/>
    <property type="match status" value="2"/>
</dbReference>
<evidence type="ECO:0000256" key="1">
    <source>
        <dbReference type="ARBA" id="ARBA00022723"/>
    </source>
</evidence>
<dbReference type="EMBL" id="AGNL01048492">
    <property type="protein sequence ID" value="EJK45473.1"/>
    <property type="molecule type" value="Genomic_DNA"/>
</dbReference>
<feature type="compositionally biased region" description="Polar residues" evidence="3">
    <location>
        <begin position="1079"/>
        <end position="1092"/>
    </location>
</feature>
<keyword evidence="4" id="KW-0812">Transmembrane</keyword>
<dbReference type="eggNOG" id="ENOG502SCBC">
    <property type="taxonomic scope" value="Eukaryota"/>
</dbReference>
<dbReference type="InterPro" id="IPR035892">
    <property type="entry name" value="C2_domain_sf"/>
</dbReference>
<evidence type="ECO:0000256" key="4">
    <source>
        <dbReference type="SAM" id="Phobius"/>
    </source>
</evidence>
<dbReference type="OrthoDB" id="270970at2759"/>
<keyword evidence="1" id="KW-0479">Metal-binding</keyword>
<gene>
    <name evidence="6" type="ORF">THAOC_35911</name>
</gene>
<keyword evidence="2" id="KW-0106">Calcium</keyword>
<evidence type="ECO:0000259" key="5">
    <source>
        <dbReference type="PROSITE" id="PS50004"/>
    </source>
</evidence>
<comment type="caution">
    <text evidence="6">The sequence shown here is derived from an EMBL/GenBank/DDBJ whole genome shotgun (WGS) entry which is preliminary data.</text>
</comment>
<dbReference type="Proteomes" id="UP000266841">
    <property type="component" value="Unassembled WGS sequence"/>
</dbReference>
<dbReference type="GO" id="GO:0016020">
    <property type="term" value="C:membrane"/>
    <property type="evidence" value="ECO:0007669"/>
    <property type="project" value="TreeGrafter"/>
</dbReference>
<feature type="region of interest" description="Disordered" evidence="3">
    <location>
        <begin position="1079"/>
        <end position="1103"/>
    </location>
</feature>
<dbReference type="PANTHER" id="PTHR45911">
    <property type="entry name" value="C2 DOMAIN-CONTAINING PROTEIN"/>
    <property type="match status" value="1"/>
</dbReference>
<keyword evidence="7" id="KW-1185">Reference proteome</keyword>
<dbReference type="InterPro" id="IPR000008">
    <property type="entry name" value="C2_dom"/>
</dbReference>
<feature type="domain" description="C2" evidence="5">
    <location>
        <begin position="234"/>
        <end position="361"/>
    </location>
</feature>
<dbReference type="CDD" id="cd00030">
    <property type="entry name" value="C2"/>
    <property type="match status" value="2"/>
</dbReference>
<sequence>MLSLERTVGSSTTVLKNAHVWEVSSPLPVSYHNRGGHYLPAGFAGRRRRISVEVHKVISPFSETHSSSSTSKEDATFEICYVRILQCRKQLDQTVINPFTQNAKRAAKNIEKINFITGSRRSKDVVETDSGDDTTVEAGDTDRMTLMQSFRDNDTHYNVENRVVEHPFGTDWRAKYKIQLRNFHIVETKKNTVSIQFEEKGKSTQREFIFDTATAANDFCEIIQKNKDLLDSRAEQRLRVSLDGIELEQGEQLTLLFDICSGSDIPRSDKMNLSDPYVTVRFNGKKIHRTAYISRTEDPIWTLRKGSLFIWTVDSLDLFRSHDGLIFEVKDFDTIGGNDSLGAFSISARTLYRWNGERREFSLRPLIGQPDYKRSSKIALRVRRATDHDLKFINEYKSVEKKAISLPSIGAGTGSALKMYRVRPCPDPKRMEDTAWLTSHQIDEESLKPSKEWVDIGSGRLGKIFVEIIKCDDLPNLDTGGSLGNKTDAFVSMVYEDCVAKSETIKDCLHPRWMPWSKRAFIFNMSHTSSQLFLGVFDADGPSLSSHDLVGRVSVELSNAVPDTEYFLTYNLYPTAKCPPRDTNRGTVTIRLRLEIESERALFTSNLSIPDSVYVNVESKKDFEVVQKTINGSVDMNRFGLNSGRRLRIEANENCDLISAELNFWDERVKLAEERARIRAEEYARQQEEYLRELEEIGDVQYDLSAQTVGGFALDPTRAYLYPIQQYLGVACEALRILKNILLWEECYLSFWIVVGSFSLAAITFFVPWRFIIGWTSRIVIWLVFGPWMMAADRLYFSRYSDESQDEKKRRLDELKLKRRERHDKLVLEAQVAREKAAKLRDFKCYLFGNHISHVNVLKKDRYYDLPLSASSATPYNPEAKSLGEQAMDEAGYGKTRIEGQQLVGEMIPTIQETPSIHVPKGKPTKETKLLKTQDYDSNDSYIDALLKVAAIVVGASAITWCGGEPFTTNAHDLAEAAVEGPPRGAVGKGAESVNRGGVGAGTDSVNRPGKAQVHPGQCRTRGRSYAHPWRKKGGPLNGLVAGWMYPGSSDSSLLHALSPCISATVISAEYARRTENQNSIVGIPQHQTSPLLDTEVPRPMRK</sequence>
<dbReference type="SUPFAM" id="SSF49562">
    <property type="entry name" value="C2 domain (Calcium/lipid-binding domain, CaLB)"/>
    <property type="match status" value="2"/>
</dbReference>
<evidence type="ECO:0000256" key="3">
    <source>
        <dbReference type="SAM" id="MobiDB-lite"/>
    </source>
</evidence>
<reference evidence="6 7" key="1">
    <citation type="journal article" date="2012" name="Genome Biol.">
        <title>Genome and low-iron response of an oceanic diatom adapted to chronic iron limitation.</title>
        <authorList>
            <person name="Lommer M."/>
            <person name="Specht M."/>
            <person name="Roy A.S."/>
            <person name="Kraemer L."/>
            <person name="Andreson R."/>
            <person name="Gutowska M.A."/>
            <person name="Wolf J."/>
            <person name="Bergner S.V."/>
            <person name="Schilhabel M.B."/>
            <person name="Klostermeier U.C."/>
            <person name="Beiko R.G."/>
            <person name="Rosenstiel P."/>
            <person name="Hippler M."/>
            <person name="Laroche J."/>
        </authorList>
    </citation>
    <scope>NUCLEOTIDE SEQUENCE [LARGE SCALE GENOMIC DNA]</scope>
    <source>
        <strain evidence="6 7">CCMP1005</strain>
    </source>
</reference>
<organism evidence="6 7">
    <name type="scientific">Thalassiosira oceanica</name>
    <name type="common">Marine diatom</name>
    <dbReference type="NCBI Taxonomy" id="159749"/>
    <lineage>
        <taxon>Eukaryota</taxon>
        <taxon>Sar</taxon>
        <taxon>Stramenopiles</taxon>
        <taxon>Ochrophyta</taxon>
        <taxon>Bacillariophyta</taxon>
        <taxon>Coscinodiscophyceae</taxon>
        <taxon>Thalassiosirophycidae</taxon>
        <taxon>Thalassiosirales</taxon>
        <taxon>Thalassiosiraceae</taxon>
        <taxon>Thalassiosira</taxon>
    </lineage>
</organism>
<evidence type="ECO:0000256" key="2">
    <source>
        <dbReference type="ARBA" id="ARBA00022837"/>
    </source>
</evidence>
<dbReference type="PANTHER" id="PTHR45911:SF4">
    <property type="entry name" value="MULTIPLE C2 AND TRANSMEMBRANE DOMAIN-CONTAINING PROTEIN"/>
    <property type="match status" value="1"/>
</dbReference>
<protein>
    <recommendedName>
        <fullName evidence="5">C2 domain-containing protein</fullName>
    </recommendedName>
</protein>
<evidence type="ECO:0000313" key="6">
    <source>
        <dbReference type="EMBL" id="EJK45473.1"/>
    </source>
</evidence>
<dbReference type="Pfam" id="PF00168">
    <property type="entry name" value="C2"/>
    <property type="match status" value="2"/>
</dbReference>
<evidence type="ECO:0000313" key="7">
    <source>
        <dbReference type="Proteomes" id="UP000266841"/>
    </source>
</evidence>
<dbReference type="GO" id="GO:0005509">
    <property type="term" value="F:calcium ion binding"/>
    <property type="evidence" value="ECO:0007669"/>
    <property type="project" value="TreeGrafter"/>
</dbReference>
<dbReference type="Gene3D" id="2.60.40.150">
    <property type="entry name" value="C2 domain"/>
    <property type="match status" value="2"/>
</dbReference>
<keyword evidence="4" id="KW-0472">Membrane</keyword>
<accession>K0R074</accession>
<feature type="domain" description="C2" evidence="5">
    <location>
        <begin position="443"/>
        <end position="570"/>
    </location>
</feature>
<feature type="region of interest" description="Disordered" evidence="3">
    <location>
        <begin position="981"/>
        <end position="1028"/>
    </location>
</feature>